<evidence type="ECO:0000313" key="2">
    <source>
        <dbReference type="EMBL" id="TKR58056.1"/>
    </source>
</evidence>
<accession>A0A4U5LQ57</accession>
<feature type="region of interest" description="Disordered" evidence="1">
    <location>
        <begin position="1"/>
        <end position="58"/>
    </location>
</feature>
<sequence length="245" mass="27820">MMSDSGGLTESEFDPISEVSGPGEEDEEEKTIKKKNKKIESEEEDSGDSSVVKHRKSSKTFPNLVKGLQYAHQLLKESNLPEFKKKISLDKRFRNVRGLQVIKSVELGLSGDDFVLPWDVNEKVSPSALVELIFDLIQRCKKLTVPASWNDLKSTLEKEEKLSVKSTLHLGYLFVYNDGEVDERVIAEAEKILSKIINTQHARQLDRLLHVKDLLDAQLGVTQTTVANASRALEKFRKFSEDWQF</sequence>
<dbReference type="Proteomes" id="UP000298663">
    <property type="component" value="Unassembled WGS sequence"/>
</dbReference>
<protein>
    <submittedName>
        <fullName evidence="3">Uncharacterized protein</fullName>
    </submittedName>
</protein>
<reference evidence="3" key="1">
    <citation type="submission" date="2013-11" db="EMBL/GenBank/DDBJ databases">
        <authorList>
            <person name="Sternberg P."/>
            <person name="Dillman A."/>
            <person name="Macchietto M."/>
        </authorList>
    </citation>
    <scope>NUCLEOTIDE SEQUENCE</scope>
    <source>
        <strain evidence="3">ALL</strain>
    </source>
</reference>
<evidence type="ECO:0000313" key="3">
    <source>
        <dbReference type="EMBL" id="TKR58064.1"/>
    </source>
</evidence>
<dbReference type="EMBL" id="AZBU02000014">
    <property type="protein sequence ID" value="TKR58056.1"/>
    <property type="molecule type" value="Genomic_DNA"/>
</dbReference>
<dbReference type="AlphaFoldDB" id="A0A4U5LQ57"/>
<comment type="caution">
    <text evidence="3">The sequence shown here is derived from an EMBL/GenBank/DDBJ whole genome shotgun (WGS) entry which is preliminary data.</text>
</comment>
<reference evidence="3 4" key="2">
    <citation type="journal article" date="2015" name="Genome Biol.">
        <title>Comparative genomics of Steinernema reveals deeply conserved gene regulatory networks.</title>
        <authorList>
            <person name="Dillman A.R."/>
            <person name="Macchietto M."/>
            <person name="Porter C.F."/>
            <person name="Rogers A."/>
            <person name="Williams B."/>
            <person name="Antoshechkin I."/>
            <person name="Lee M.M."/>
            <person name="Goodwin Z."/>
            <person name="Lu X."/>
            <person name="Lewis E.E."/>
            <person name="Goodrich-Blair H."/>
            <person name="Stock S.P."/>
            <person name="Adams B.J."/>
            <person name="Sternberg P.W."/>
            <person name="Mortazavi A."/>
        </authorList>
    </citation>
    <scope>NUCLEOTIDE SEQUENCE [LARGE SCALE GENOMIC DNA]</scope>
    <source>
        <strain evidence="3 4">ALL</strain>
    </source>
</reference>
<organism evidence="3 4">
    <name type="scientific">Steinernema carpocapsae</name>
    <name type="common">Entomopathogenic nematode</name>
    <dbReference type="NCBI Taxonomy" id="34508"/>
    <lineage>
        <taxon>Eukaryota</taxon>
        <taxon>Metazoa</taxon>
        <taxon>Ecdysozoa</taxon>
        <taxon>Nematoda</taxon>
        <taxon>Chromadorea</taxon>
        <taxon>Rhabditida</taxon>
        <taxon>Tylenchina</taxon>
        <taxon>Panagrolaimomorpha</taxon>
        <taxon>Strongyloidoidea</taxon>
        <taxon>Steinernematidae</taxon>
        <taxon>Steinernema</taxon>
    </lineage>
</organism>
<evidence type="ECO:0000313" key="4">
    <source>
        <dbReference type="Proteomes" id="UP000298663"/>
    </source>
</evidence>
<keyword evidence="4" id="KW-1185">Reference proteome</keyword>
<name>A0A4U5LQ57_STECR</name>
<evidence type="ECO:0000256" key="1">
    <source>
        <dbReference type="SAM" id="MobiDB-lite"/>
    </source>
</evidence>
<proteinExistence type="predicted"/>
<gene>
    <name evidence="2" type="ORF">L596_030680</name>
    <name evidence="3" type="ORF">L596_030687</name>
</gene>
<dbReference type="EMBL" id="AZBU02000014">
    <property type="protein sequence ID" value="TKR58064.1"/>
    <property type="molecule type" value="Genomic_DNA"/>
</dbReference>
<reference evidence="3" key="3">
    <citation type="journal article" date="2019" name="G3 (Bethesda)">
        <title>Hybrid Assembly of the Genome of the Entomopathogenic Nematode Steinernema carpocapsae Identifies the X-Chromosome.</title>
        <authorList>
            <person name="Serra L."/>
            <person name="Macchietto M."/>
            <person name="Macias-Munoz A."/>
            <person name="McGill C.J."/>
            <person name="Rodriguez I.M."/>
            <person name="Rodriguez B."/>
            <person name="Murad R."/>
            <person name="Mortazavi A."/>
        </authorList>
    </citation>
    <scope>NUCLEOTIDE SEQUENCE</scope>
    <source>
        <strain evidence="3">ALL</strain>
    </source>
</reference>